<feature type="transmembrane region" description="Helical" evidence="2">
    <location>
        <begin position="40"/>
        <end position="62"/>
    </location>
</feature>
<evidence type="ECO:0000313" key="3">
    <source>
        <dbReference type="EMBL" id="CAD2218293.1"/>
    </source>
</evidence>
<dbReference type="PANTHER" id="PTHR39669">
    <property type="entry name" value="MEMBRANE-ASSOCIATED PROTEIN"/>
    <property type="match status" value="1"/>
</dbReference>
<proteinExistence type="predicted"/>
<dbReference type="OrthoDB" id="252102at2759"/>
<reference evidence="3 4" key="1">
    <citation type="submission" date="2020-08" db="EMBL/GenBank/DDBJ databases">
        <authorList>
            <person name="Newling K."/>
            <person name="Davey J."/>
            <person name="Forrester S."/>
        </authorList>
    </citation>
    <scope>NUCLEOTIDE SEQUENCE [LARGE SCALE GENOMIC DNA]</scope>
    <source>
        <strain evidence="4">Crithidia deanei Carvalho (ATCC PRA-265)</strain>
    </source>
</reference>
<feature type="compositionally biased region" description="Basic and acidic residues" evidence="1">
    <location>
        <begin position="73"/>
        <end position="82"/>
    </location>
</feature>
<organism evidence="3 4">
    <name type="scientific">Angomonas deanei</name>
    <dbReference type="NCBI Taxonomy" id="59799"/>
    <lineage>
        <taxon>Eukaryota</taxon>
        <taxon>Discoba</taxon>
        <taxon>Euglenozoa</taxon>
        <taxon>Kinetoplastea</taxon>
        <taxon>Metakinetoplastina</taxon>
        <taxon>Trypanosomatida</taxon>
        <taxon>Trypanosomatidae</taxon>
        <taxon>Strigomonadinae</taxon>
        <taxon>Angomonas</taxon>
    </lineage>
</organism>
<protein>
    <submittedName>
        <fullName evidence="3">Uncharacterized protein</fullName>
    </submittedName>
</protein>
<evidence type="ECO:0000313" key="4">
    <source>
        <dbReference type="Proteomes" id="UP000515908"/>
    </source>
</evidence>
<name>A0A7G2CHY0_9TRYP</name>
<keyword evidence="2" id="KW-0812">Transmembrane</keyword>
<sequence>MDCNFVIDKIAFALESTKSMAELSRFGKGNYGQCSDLKTASVTVACGFFFGTLMWIIGIYVLHRGGWLWPRERREADRNKDKKDKKKGKGDDGSSTEPFGTPQEGDRMIRERE</sequence>
<evidence type="ECO:0000256" key="2">
    <source>
        <dbReference type="SAM" id="Phobius"/>
    </source>
</evidence>
<dbReference type="AlphaFoldDB" id="A0A7G2CHY0"/>
<dbReference type="Proteomes" id="UP000515908">
    <property type="component" value="Chromosome 10"/>
</dbReference>
<keyword evidence="4" id="KW-1185">Reference proteome</keyword>
<gene>
    <name evidence="3" type="ORF">ADEAN_000578100</name>
</gene>
<feature type="compositionally biased region" description="Basic and acidic residues" evidence="1">
    <location>
        <begin position="104"/>
        <end position="113"/>
    </location>
</feature>
<feature type="region of interest" description="Disordered" evidence="1">
    <location>
        <begin position="73"/>
        <end position="113"/>
    </location>
</feature>
<evidence type="ECO:0000256" key="1">
    <source>
        <dbReference type="SAM" id="MobiDB-lite"/>
    </source>
</evidence>
<dbReference type="EMBL" id="LR877154">
    <property type="protein sequence ID" value="CAD2218293.1"/>
    <property type="molecule type" value="Genomic_DNA"/>
</dbReference>
<keyword evidence="2" id="KW-0472">Membrane</keyword>
<keyword evidence="2" id="KW-1133">Transmembrane helix</keyword>
<accession>A0A7G2CHY0</accession>
<dbReference type="VEuPathDB" id="TriTrypDB:ADEAN_000578100"/>
<dbReference type="PANTHER" id="PTHR39669:SF2">
    <property type="entry name" value="MEMBRANE-ASSOCIATED PROTEIN"/>
    <property type="match status" value="1"/>
</dbReference>